<reference evidence="1 2" key="1">
    <citation type="submission" date="2014-09" db="EMBL/GenBank/DDBJ databases">
        <authorList>
            <person name="Lapin J.S."/>
            <person name="Pope W.H."/>
            <person name="Hua J."/>
            <person name="Ford M.E."/>
            <person name="Conway J.F."/>
            <person name="Hatfull G.F."/>
            <person name="Hendrix R.W."/>
        </authorList>
    </citation>
    <scope>NUCLEOTIDE SEQUENCE [LARGE SCALE GENOMIC DNA]</scope>
</reference>
<gene>
    <name evidence="1" type="primary">260</name>
    <name evidence="1" type="ORF">PBI_121Q_260</name>
</gene>
<proteinExistence type="predicted"/>
<dbReference type="KEGG" id="vg:22111300"/>
<evidence type="ECO:0000313" key="1">
    <source>
        <dbReference type="EMBL" id="AIT14150.1"/>
    </source>
</evidence>
<organism evidence="1 2">
    <name type="scientific">Escherichia phage 121Q</name>
    <dbReference type="NCBI Taxonomy" id="1555202"/>
    <lineage>
        <taxon>Viruses</taxon>
        <taxon>Duplodnaviria</taxon>
        <taxon>Heunggongvirae</taxon>
        <taxon>Uroviricota</taxon>
        <taxon>Caudoviricetes</taxon>
        <taxon>Asteriusvirus</taxon>
        <taxon>Asteriusvirus av121Q</taxon>
    </lineage>
</organism>
<keyword evidence="2" id="KW-1185">Reference proteome</keyword>
<sequence length="60" mass="7258">MHKEYYTQFLPSIFEHYARYKVPLDNDLAVLGFNNCIERSIENSSSYDQLYNTILLIFRY</sequence>
<dbReference type="EMBL" id="KM507819">
    <property type="protein sequence ID" value="AIT14150.1"/>
    <property type="molecule type" value="Genomic_DNA"/>
</dbReference>
<protein>
    <submittedName>
        <fullName evidence="1">Uncharacterized protein</fullName>
    </submittedName>
</protein>
<evidence type="ECO:0000313" key="2">
    <source>
        <dbReference type="Proteomes" id="UP000029889"/>
    </source>
</evidence>
<dbReference type="Proteomes" id="UP000029889">
    <property type="component" value="Segment"/>
</dbReference>
<name>A0A097EXL5_9CAUD</name>
<dbReference type="RefSeq" id="YP_009101847.1">
    <property type="nucleotide sequence ID" value="NC_025447.1"/>
</dbReference>
<accession>A0A097EXL5</accession>
<dbReference type="GeneID" id="22111300"/>